<accession>A0A4Y7RGY2</accession>
<dbReference type="InterPro" id="IPR036374">
    <property type="entry name" value="OxRdtase_Mopterin-bd_sf"/>
</dbReference>
<feature type="signal peptide" evidence="2">
    <location>
        <begin position="1"/>
        <end position="28"/>
    </location>
</feature>
<dbReference type="GO" id="GO:0045493">
    <property type="term" value="P:xylan catabolic process"/>
    <property type="evidence" value="ECO:0007669"/>
    <property type="project" value="UniProtKB-KW"/>
</dbReference>
<dbReference type="Proteomes" id="UP000298324">
    <property type="component" value="Unassembled WGS sequence"/>
</dbReference>
<feature type="domain" description="SLH" evidence="3">
    <location>
        <begin position="483"/>
        <end position="546"/>
    </location>
</feature>
<dbReference type="InterPro" id="IPR001119">
    <property type="entry name" value="SLH_dom"/>
</dbReference>
<gene>
    <name evidence="4" type="primary">xynA1_8</name>
    <name evidence="4" type="ORF">Psch_01565</name>
</gene>
<keyword evidence="5" id="KW-1185">Reference proteome</keyword>
<dbReference type="InterPro" id="IPR026876">
    <property type="entry name" value="Fn3_assoc_repeat"/>
</dbReference>
<keyword evidence="4" id="KW-0624">Polysaccharide degradation</keyword>
<dbReference type="AlphaFoldDB" id="A0A4Y7RGY2"/>
<dbReference type="EMBL" id="QFGA01000001">
    <property type="protein sequence ID" value="TEB08010.1"/>
    <property type="molecule type" value="Genomic_DNA"/>
</dbReference>
<keyword evidence="4" id="KW-0119">Carbohydrate metabolism</keyword>
<organism evidence="4 5">
    <name type="scientific">Pelotomaculum schinkii</name>
    <dbReference type="NCBI Taxonomy" id="78350"/>
    <lineage>
        <taxon>Bacteria</taxon>
        <taxon>Bacillati</taxon>
        <taxon>Bacillota</taxon>
        <taxon>Clostridia</taxon>
        <taxon>Eubacteriales</taxon>
        <taxon>Desulfotomaculaceae</taxon>
        <taxon>Pelotomaculum</taxon>
    </lineage>
</organism>
<dbReference type="PROSITE" id="PS51272">
    <property type="entry name" value="SLH"/>
    <property type="match status" value="3"/>
</dbReference>
<dbReference type="GO" id="GO:0031176">
    <property type="term" value="F:endo-1,4-beta-xylanase activity"/>
    <property type="evidence" value="ECO:0007669"/>
    <property type="project" value="UniProtKB-EC"/>
</dbReference>
<dbReference type="InterPro" id="IPR051465">
    <property type="entry name" value="Cell_Envelope_Struct_Comp"/>
</dbReference>
<dbReference type="Pfam" id="PF13287">
    <property type="entry name" value="Fn3_assoc"/>
    <property type="match status" value="1"/>
</dbReference>
<evidence type="ECO:0000259" key="3">
    <source>
        <dbReference type="PROSITE" id="PS51272"/>
    </source>
</evidence>
<sequence>MKTLRIGKYLLCVLTVLSMLLLSGAGYADDGDVKVNLASHSSHHVYGPGDRVEMEGTAQNLTEVSITVQDEQGGLVYSCQPQVENGVFAAGFTLSPAAAEGKYTIIVGGAGQPELKRYKFSVASADGSGGQTTAGAILTINGDGVEKEISFTRAELEAMSQEREIFSVVSDWPSNLFVAAEGVLLRTLLEKAEMKPEAQMITFRGSDGYRIDFTVDELLNERRYYFPNLMKSSAVGKKAVQPVIALQRVEDDDDFAKMSDRDTPVLCFGQRALTEQILCEYVKRLKTITVTTDSPARWEQPSAKIIDPDTRQEVAAPGGKIKKGSEIILDGDPKVKIYYTTDGGTPGLESKIYNVSFHVPTLNKPIAVEKDTIIKAKTVGWGKRDSEVVTFTFTVDDSPSGQSAAEQAVEDRPAGQEAAVAEKGLAFSDIQDSWAREDIEFMAARKLIYGKSETTYEPGSDITRAEFAALLVRALGLPEGVLQEGQFQDVAGTAWYAGSVAAATYEGILTGYDGGFFKPDAFITREEMAAMIARAARAAGKEDALSGGELERQLAQFKDRQLISPWAEEDVALAVRAGIIKGLPGGDFSPQTNADRAQSAAILKRFLNYINSPAAQ</sequence>
<dbReference type="EC" id="3.2.1.8" evidence="4"/>
<dbReference type="Pfam" id="PF00395">
    <property type="entry name" value="SLH"/>
    <property type="match status" value="3"/>
</dbReference>
<keyword evidence="1" id="KW-0677">Repeat</keyword>
<dbReference type="PANTHER" id="PTHR43308">
    <property type="entry name" value="OUTER MEMBRANE PROTEIN ALPHA-RELATED"/>
    <property type="match status" value="1"/>
</dbReference>
<dbReference type="Gene3D" id="3.90.420.10">
    <property type="entry name" value="Oxidoreductase, molybdopterin-binding domain"/>
    <property type="match status" value="1"/>
</dbReference>
<proteinExistence type="predicted"/>
<keyword evidence="4" id="KW-0326">Glycosidase</keyword>
<keyword evidence="4" id="KW-0378">Hydrolase</keyword>
<reference evidence="4 5" key="1">
    <citation type="journal article" date="2018" name="Environ. Microbiol.">
        <title>Novel energy conservation strategies and behaviour of Pelotomaculum schinkii driving syntrophic propionate catabolism.</title>
        <authorList>
            <person name="Hidalgo-Ahumada C.A.P."/>
            <person name="Nobu M.K."/>
            <person name="Narihiro T."/>
            <person name="Tamaki H."/>
            <person name="Liu W.T."/>
            <person name="Kamagata Y."/>
            <person name="Stams A.J.M."/>
            <person name="Imachi H."/>
            <person name="Sousa D.Z."/>
        </authorList>
    </citation>
    <scope>NUCLEOTIDE SEQUENCE [LARGE SCALE GENOMIC DNA]</scope>
    <source>
        <strain evidence="4 5">HH</strain>
    </source>
</reference>
<dbReference type="PANTHER" id="PTHR43308:SF5">
    <property type="entry name" value="S-LAYER PROTEIN _ PEPTIDOGLYCAN ENDO-BETA-N-ACETYLGLUCOSAMINIDASE"/>
    <property type="match status" value="1"/>
</dbReference>
<keyword evidence="2" id="KW-0732">Signal</keyword>
<protein>
    <submittedName>
        <fullName evidence="4">Endo-1,4-beta-xylanase A</fullName>
        <ecNumber evidence="4">3.2.1.8</ecNumber>
    </submittedName>
</protein>
<evidence type="ECO:0000313" key="5">
    <source>
        <dbReference type="Proteomes" id="UP000298324"/>
    </source>
</evidence>
<dbReference type="SUPFAM" id="SSF56524">
    <property type="entry name" value="Oxidoreductase molybdopterin-binding domain"/>
    <property type="match status" value="1"/>
</dbReference>
<feature type="domain" description="SLH" evidence="3">
    <location>
        <begin position="422"/>
        <end position="482"/>
    </location>
</feature>
<evidence type="ECO:0000256" key="2">
    <source>
        <dbReference type="SAM" id="SignalP"/>
    </source>
</evidence>
<feature type="chain" id="PRO_5021388401" evidence="2">
    <location>
        <begin position="29"/>
        <end position="616"/>
    </location>
</feature>
<evidence type="ECO:0000313" key="4">
    <source>
        <dbReference type="EMBL" id="TEB08010.1"/>
    </source>
</evidence>
<feature type="domain" description="SLH" evidence="3">
    <location>
        <begin position="554"/>
        <end position="616"/>
    </location>
</feature>
<comment type="caution">
    <text evidence="4">The sequence shown here is derived from an EMBL/GenBank/DDBJ whole genome shotgun (WGS) entry which is preliminary data.</text>
</comment>
<dbReference type="RefSeq" id="WP_190239766.1">
    <property type="nucleotide sequence ID" value="NZ_QFGA01000001.1"/>
</dbReference>
<keyword evidence="4" id="KW-0858">Xylan degradation</keyword>
<name>A0A4Y7RGY2_9FIRM</name>
<evidence type="ECO:0000256" key="1">
    <source>
        <dbReference type="ARBA" id="ARBA00022737"/>
    </source>
</evidence>